<feature type="transmembrane region" description="Helical" evidence="1">
    <location>
        <begin position="150"/>
        <end position="176"/>
    </location>
</feature>
<dbReference type="EMBL" id="CAJNOQ010000007">
    <property type="protein sequence ID" value="CAF0738035.1"/>
    <property type="molecule type" value="Genomic_DNA"/>
</dbReference>
<comment type="caution">
    <text evidence="2">The sequence shown here is derived from an EMBL/GenBank/DDBJ whole genome shotgun (WGS) entry which is preliminary data.</text>
</comment>
<dbReference type="Proteomes" id="UP000681722">
    <property type="component" value="Unassembled WGS sequence"/>
</dbReference>
<feature type="transmembrane region" description="Helical" evidence="1">
    <location>
        <begin position="59"/>
        <end position="77"/>
    </location>
</feature>
<feature type="transmembrane region" description="Helical" evidence="1">
    <location>
        <begin position="84"/>
        <end position="106"/>
    </location>
</feature>
<dbReference type="AlphaFoldDB" id="A0A813NMY1"/>
<proteinExistence type="predicted"/>
<keyword evidence="1" id="KW-1133">Transmembrane helix</keyword>
<evidence type="ECO:0000313" key="2">
    <source>
        <dbReference type="EMBL" id="CAF0738035.1"/>
    </source>
</evidence>
<dbReference type="EMBL" id="CAJOBC010000007">
    <property type="protein sequence ID" value="CAF3516088.1"/>
    <property type="molecule type" value="Genomic_DNA"/>
</dbReference>
<protein>
    <submittedName>
        <fullName evidence="2">Uncharacterized protein</fullName>
    </submittedName>
</protein>
<name>A0A813NMY1_9BILA</name>
<dbReference type="OrthoDB" id="10017746at2759"/>
<gene>
    <name evidence="2" type="ORF">GPM918_LOCUS96</name>
    <name evidence="3" type="ORF">SRO942_LOCUS97</name>
</gene>
<keyword evidence="1" id="KW-0472">Membrane</keyword>
<keyword evidence="4" id="KW-1185">Reference proteome</keyword>
<feature type="transmembrane region" description="Helical" evidence="1">
    <location>
        <begin position="16"/>
        <end position="39"/>
    </location>
</feature>
<reference evidence="2" key="1">
    <citation type="submission" date="2021-02" db="EMBL/GenBank/DDBJ databases">
        <authorList>
            <person name="Nowell W R."/>
        </authorList>
    </citation>
    <scope>NUCLEOTIDE SEQUENCE</scope>
</reference>
<sequence>MSTIINVQTTAQAETLCIYGIFLFLTGLSQIGISVTHRYLIGTTSKISSPYYWYVYPEWSASLTIIPFLCSVTYAIFKRRVMTVLICLGSFISFISSSVYIGLLVLHTIECWQLSSIIPTPTPTLSPKITTTTTTRPLFLTSKEPTFENLALLVILTMALVQSLLSIIGSVISFIWSPCCTQTSKSHHSHKHEVLSTTLQRNNNNQKQQQQHNHYAHRFITTDTSMINGFLQKSPLRTNYDDV</sequence>
<evidence type="ECO:0000313" key="4">
    <source>
        <dbReference type="Proteomes" id="UP000663829"/>
    </source>
</evidence>
<accession>A0A813NMY1</accession>
<evidence type="ECO:0000313" key="3">
    <source>
        <dbReference type="EMBL" id="CAF3516088.1"/>
    </source>
</evidence>
<keyword evidence="1" id="KW-0812">Transmembrane</keyword>
<organism evidence="2 4">
    <name type="scientific">Didymodactylos carnosus</name>
    <dbReference type="NCBI Taxonomy" id="1234261"/>
    <lineage>
        <taxon>Eukaryota</taxon>
        <taxon>Metazoa</taxon>
        <taxon>Spiralia</taxon>
        <taxon>Gnathifera</taxon>
        <taxon>Rotifera</taxon>
        <taxon>Eurotatoria</taxon>
        <taxon>Bdelloidea</taxon>
        <taxon>Philodinida</taxon>
        <taxon>Philodinidae</taxon>
        <taxon>Didymodactylos</taxon>
    </lineage>
</organism>
<evidence type="ECO:0000256" key="1">
    <source>
        <dbReference type="SAM" id="Phobius"/>
    </source>
</evidence>
<dbReference type="Proteomes" id="UP000663829">
    <property type="component" value="Unassembled WGS sequence"/>
</dbReference>